<dbReference type="PANTHER" id="PTHR32347">
    <property type="entry name" value="EFFLUX SYSTEM COMPONENT YKNX-RELATED"/>
    <property type="match status" value="1"/>
</dbReference>
<dbReference type="Proteomes" id="UP000193061">
    <property type="component" value="Unassembled WGS sequence"/>
</dbReference>
<comment type="subcellular location">
    <subcellularLocation>
        <location evidence="1">Cell envelope</location>
    </subcellularLocation>
</comment>
<organism evidence="5 6">
    <name type="scientific">Roseovarius albus</name>
    <dbReference type="NCBI Taxonomy" id="1247867"/>
    <lineage>
        <taxon>Bacteria</taxon>
        <taxon>Pseudomonadati</taxon>
        <taxon>Pseudomonadota</taxon>
        <taxon>Alphaproteobacteria</taxon>
        <taxon>Rhodobacterales</taxon>
        <taxon>Roseobacteraceae</taxon>
        <taxon>Roseovarius</taxon>
    </lineage>
</organism>
<evidence type="ECO:0000256" key="4">
    <source>
        <dbReference type="SAM" id="Phobius"/>
    </source>
</evidence>
<dbReference type="GO" id="GO:0030313">
    <property type="term" value="C:cell envelope"/>
    <property type="evidence" value="ECO:0007669"/>
    <property type="project" value="UniProtKB-SubCell"/>
</dbReference>
<dbReference type="AlphaFoldDB" id="A0A1X6ZTA1"/>
<accession>A0A1X6ZTA1</accession>
<dbReference type="Gene3D" id="2.40.30.170">
    <property type="match status" value="1"/>
</dbReference>
<keyword evidence="2 3" id="KW-0175">Coiled coil</keyword>
<sequence>MMGVVAITLLYVAFVWLVFFKFKWLRFTPAWGLVSAFFILHLLIVPLVGTRMQSPFTSNVRVVRQTIQLIPRLPEPTLVTEVLARENTPVKKGDLLFVFDQEIYQAQVDSAQAAVVAAEQNAKILEADIAIAKDSVARAQAELDFALVQQERFTNLAAQRAGSQESADEWTTRVTSAEASLAEAQESQKRAELAYASQIDGVNTTVIQAEAELSQALYYLGQTEMRAPKDGIIYNLQVQEGMVAGTLRVGAIASLIVDEDPYLLAAYRQENLRNVRVGQPVVIALNTHPGKHFTGKVDEIWYASRRGQFLPSGRLPVFPDIPIHTEPRLPVKITLDDPDVPMGIGVGGATLILTSDSPFTWIGQISLRTYTWARWVYPLPI</sequence>
<dbReference type="Gene3D" id="2.40.50.100">
    <property type="match status" value="1"/>
</dbReference>
<keyword evidence="4" id="KW-0812">Transmembrane</keyword>
<keyword evidence="4" id="KW-1133">Transmembrane helix</keyword>
<dbReference type="InterPro" id="IPR050465">
    <property type="entry name" value="UPF0194_transport"/>
</dbReference>
<dbReference type="OrthoDB" id="9811754at2"/>
<dbReference type="EMBL" id="FWFX01000011">
    <property type="protein sequence ID" value="SLN60989.1"/>
    <property type="molecule type" value="Genomic_DNA"/>
</dbReference>
<evidence type="ECO:0000313" key="5">
    <source>
        <dbReference type="EMBL" id="SLN60989.1"/>
    </source>
</evidence>
<proteinExistence type="predicted"/>
<name>A0A1X6ZTA1_9RHOB</name>
<evidence type="ECO:0000256" key="3">
    <source>
        <dbReference type="SAM" id="Coils"/>
    </source>
</evidence>
<dbReference type="SUPFAM" id="SSF111369">
    <property type="entry name" value="HlyD-like secretion proteins"/>
    <property type="match status" value="2"/>
</dbReference>
<gene>
    <name evidence="5" type="primary">yiaV</name>
    <name evidence="5" type="ORF">ROA7450_03141</name>
</gene>
<dbReference type="RefSeq" id="WP_085806798.1">
    <property type="nucleotide sequence ID" value="NZ_FWFX01000011.1"/>
</dbReference>
<protein>
    <submittedName>
        <fullName evidence="5">Inner membrane protein YiaV</fullName>
    </submittedName>
</protein>
<feature type="coiled-coil region" evidence="3">
    <location>
        <begin position="167"/>
        <end position="194"/>
    </location>
</feature>
<dbReference type="PANTHER" id="PTHR32347:SF23">
    <property type="entry name" value="BLL5650 PROTEIN"/>
    <property type="match status" value="1"/>
</dbReference>
<feature type="transmembrane region" description="Helical" evidence="4">
    <location>
        <begin position="30"/>
        <end position="49"/>
    </location>
</feature>
<reference evidence="5 6" key="1">
    <citation type="submission" date="2017-03" db="EMBL/GenBank/DDBJ databases">
        <authorList>
            <person name="Afonso C.L."/>
            <person name="Miller P.J."/>
            <person name="Scott M.A."/>
            <person name="Spackman E."/>
            <person name="Goraichik I."/>
            <person name="Dimitrov K.M."/>
            <person name="Suarez D.L."/>
            <person name="Swayne D.E."/>
        </authorList>
    </citation>
    <scope>NUCLEOTIDE SEQUENCE [LARGE SCALE GENOMIC DNA]</scope>
    <source>
        <strain evidence="5 6">CECT 7450</strain>
    </source>
</reference>
<evidence type="ECO:0000313" key="6">
    <source>
        <dbReference type="Proteomes" id="UP000193061"/>
    </source>
</evidence>
<evidence type="ECO:0000256" key="1">
    <source>
        <dbReference type="ARBA" id="ARBA00004196"/>
    </source>
</evidence>
<evidence type="ECO:0000256" key="2">
    <source>
        <dbReference type="ARBA" id="ARBA00023054"/>
    </source>
</evidence>
<dbReference type="Gene3D" id="1.10.287.470">
    <property type="entry name" value="Helix hairpin bin"/>
    <property type="match status" value="1"/>
</dbReference>
<feature type="coiled-coil region" evidence="3">
    <location>
        <begin position="101"/>
        <end position="142"/>
    </location>
</feature>
<keyword evidence="6" id="KW-1185">Reference proteome</keyword>
<keyword evidence="4" id="KW-0472">Membrane</keyword>